<dbReference type="PANTHER" id="PTHR48098:SF6">
    <property type="entry name" value="FERRI-BACILLIBACTIN ESTERASE BESA"/>
    <property type="match status" value="1"/>
</dbReference>
<protein>
    <submittedName>
        <fullName evidence="2">Alpha/beta hydrolase-fold protein</fullName>
    </submittedName>
</protein>
<dbReference type="InterPro" id="IPR050583">
    <property type="entry name" value="Mycobacterial_A85_antigen"/>
</dbReference>
<organism evidence="2 3">
    <name type="scientific">Aquilutibacter rugosus</name>
    <dbReference type="NCBI Taxonomy" id="3115820"/>
    <lineage>
        <taxon>Bacteria</taxon>
        <taxon>Pseudomonadati</taxon>
        <taxon>Pseudomonadota</taxon>
        <taxon>Gammaproteobacteria</taxon>
        <taxon>Lysobacterales</taxon>
        <taxon>Lysobacteraceae</taxon>
        <taxon>Aquilutibacter</taxon>
    </lineage>
</organism>
<dbReference type="Gene3D" id="3.40.50.1820">
    <property type="entry name" value="alpha/beta hydrolase"/>
    <property type="match status" value="1"/>
</dbReference>
<dbReference type="EMBL" id="JAZHBO010000002">
    <property type="protein sequence ID" value="MEF2155616.1"/>
    <property type="molecule type" value="Genomic_DNA"/>
</dbReference>
<evidence type="ECO:0000256" key="1">
    <source>
        <dbReference type="SAM" id="SignalP"/>
    </source>
</evidence>
<dbReference type="Pfam" id="PF00756">
    <property type="entry name" value="Esterase"/>
    <property type="match status" value="1"/>
</dbReference>
<accession>A0ABU7V0P5</accession>
<keyword evidence="3" id="KW-1185">Reference proteome</keyword>
<feature type="signal peptide" evidence="1">
    <location>
        <begin position="1"/>
        <end position="18"/>
    </location>
</feature>
<dbReference type="InterPro" id="IPR029058">
    <property type="entry name" value="AB_hydrolase_fold"/>
</dbReference>
<keyword evidence="1" id="KW-0732">Signal</keyword>
<comment type="caution">
    <text evidence="2">The sequence shown here is derived from an EMBL/GenBank/DDBJ whole genome shotgun (WGS) entry which is preliminary data.</text>
</comment>
<dbReference type="RefSeq" id="WP_331703650.1">
    <property type="nucleotide sequence ID" value="NZ_JAZHBO010000002.1"/>
</dbReference>
<evidence type="ECO:0000313" key="3">
    <source>
        <dbReference type="Proteomes" id="UP001356170"/>
    </source>
</evidence>
<dbReference type="SUPFAM" id="SSF53474">
    <property type="entry name" value="alpha/beta-Hydrolases"/>
    <property type="match status" value="1"/>
</dbReference>
<sequence>MWISTILSALLAATPTAATPVTSTPLNAVQDRAPAIVGRLERYSDFPSEYVSARNVQVWLPPSYDADRTQRYPVLYMHDGQMLWDATTTWNHQSWDVDDVMTRLIQSGEIREAIVVGIDNSPQRFAEYMPRKAIAGPVRGLPDQPLMKPVDIQSDAYLQFLVRELKPFVDGHYRTRRGAADTMIAGSSMGGLISLYAMTQYPKVFGGVAAISTHWPAGEGAMVNYLARHLPSPRDHRVYFDHGTATLDAQYAPYQQRTDAVMRNRGYRCGENWLSKTFDGADHSETAWNQRLDVPLRFLLGKQLTRC</sequence>
<name>A0ABU7V0P5_9GAMM</name>
<gene>
    <name evidence="2" type="ORF">V3390_05130</name>
</gene>
<proteinExistence type="predicted"/>
<feature type="chain" id="PRO_5046473390" evidence="1">
    <location>
        <begin position="19"/>
        <end position="307"/>
    </location>
</feature>
<dbReference type="PANTHER" id="PTHR48098">
    <property type="entry name" value="ENTEROCHELIN ESTERASE-RELATED"/>
    <property type="match status" value="1"/>
</dbReference>
<evidence type="ECO:0000313" key="2">
    <source>
        <dbReference type="EMBL" id="MEF2155616.1"/>
    </source>
</evidence>
<keyword evidence="2" id="KW-0378">Hydrolase</keyword>
<dbReference type="InterPro" id="IPR000801">
    <property type="entry name" value="Esterase-like"/>
</dbReference>
<dbReference type="GO" id="GO:0016787">
    <property type="term" value="F:hydrolase activity"/>
    <property type="evidence" value="ECO:0007669"/>
    <property type="project" value="UniProtKB-KW"/>
</dbReference>
<reference evidence="2 3" key="1">
    <citation type="submission" date="2024-01" db="EMBL/GenBank/DDBJ databases">
        <title>Novel species of the genus Luteimonas isolated from rivers.</title>
        <authorList>
            <person name="Lu H."/>
        </authorList>
    </citation>
    <scope>NUCLEOTIDE SEQUENCE [LARGE SCALE GENOMIC DNA]</scope>
    <source>
        <strain evidence="2 3">FXH3W</strain>
    </source>
</reference>
<dbReference type="Proteomes" id="UP001356170">
    <property type="component" value="Unassembled WGS sequence"/>
</dbReference>